<dbReference type="RefSeq" id="WP_114440634.1">
    <property type="nucleotide sequence ID" value="NZ_QOZG01000004.1"/>
</dbReference>
<comment type="caution">
    <text evidence="1">The sequence shown here is derived from an EMBL/GenBank/DDBJ whole genome shotgun (WGS) entry which is preliminary data.</text>
</comment>
<accession>A0A368K3M6</accession>
<dbReference type="EMBL" id="QOZG01000004">
    <property type="protein sequence ID" value="RCS23996.1"/>
    <property type="molecule type" value="Genomic_DNA"/>
</dbReference>
<proteinExistence type="predicted"/>
<dbReference type="OrthoDB" id="8454131at2"/>
<dbReference type="AlphaFoldDB" id="A0A368K3M6"/>
<evidence type="ECO:0000313" key="1">
    <source>
        <dbReference type="EMBL" id="RCS23996.1"/>
    </source>
</evidence>
<sequence>MASYDLKSLGSLIAVQSLMKARREMAIANLAAGLAEIMAENGELLAMQDRRYEGGGAFIDPAAILARLSANMRRGTQLEKELAAERQALLQVSRRLELLEVRMSDGSRQRERKAEADLVEELIAGKIRFGSSLP</sequence>
<evidence type="ECO:0000313" key="2">
    <source>
        <dbReference type="Proteomes" id="UP000253420"/>
    </source>
</evidence>
<protein>
    <submittedName>
        <fullName evidence="1">Uncharacterized protein</fullName>
    </submittedName>
</protein>
<dbReference type="Proteomes" id="UP000253420">
    <property type="component" value="Unassembled WGS sequence"/>
</dbReference>
<organism evidence="1 2">
    <name type="scientific">Phyllobacterium salinisoli</name>
    <dbReference type="NCBI Taxonomy" id="1899321"/>
    <lineage>
        <taxon>Bacteria</taxon>
        <taxon>Pseudomonadati</taxon>
        <taxon>Pseudomonadota</taxon>
        <taxon>Alphaproteobacteria</taxon>
        <taxon>Hyphomicrobiales</taxon>
        <taxon>Phyllobacteriaceae</taxon>
        <taxon>Phyllobacterium</taxon>
    </lineage>
</organism>
<reference evidence="1 2" key="1">
    <citation type="submission" date="2018-07" db="EMBL/GenBank/DDBJ databases">
        <title>The draft genome of Phyllobacterium salinisoli.</title>
        <authorList>
            <person name="Liu L."/>
            <person name="Li L."/>
            <person name="Zhang X."/>
            <person name="Liang L."/>
        </authorList>
    </citation>
    <scope>NUCLEOTIDE SEQUENCE [LARGE SCALE GENOMIC DNA]</scope>
    <source>
        <strain evidence="1 2">LLAN61</strain>
    </source>
</reference>
<keyword evidence="2" id="KW-1185">Reference proteome</keyword>
<gene>
    <name evidence="1" type="ORF">DUT91_12135</name>
</gene>
<name>A0A368K3M6_9HYPH</name>